<evidence type="ECO:0000259" key="5">
    <source>
        <dbReference type="PROSITE" id="PS50893"/>
    </source>
</evidence>
<evidence type="ECO:0000313" key="7">
    <source>
        <dbReference type="Proteomes" id="UP001064933"/>
    </source>
</evidence>
<dbReference type="PANTHER" id="PTHR43023:SF3">
    <property type="entry name" value="PROTEIN TRIGALACTOSYLDIACYLGLYCEROL 3, CHLOROPLASTIC"/>
    <property type="match status" value="1"/>
</dbReference>
<dbReference type="GO" id="GO:0005524">
    <property type="term" value="F:ATP binding"/>
    <property type="evidence" value="ECO:0007669"/>
    <property type="project" value="UniProtKB-KW"/>
</dbReference>
<evidence type="ECO:0000256" key="4">
    <source>
        <dbReference type="ARBA" id="ARBA00022840"/>
    </source>
</evidence>
<dbReference type="InterPro" id="IPR003439">
    <property type="entry name" value="ABC_transporter-like_ATP-bd"/>
</dbReference>
<keyword evidence="3" id="KW-0547">Nucleotide-binding</keyword>
<keyword evidence="1" id="KW-0813">Transport</keyword>
<evidence type="ECO:0000313" key="6">
    <source>
        <dbReference type="EMBL" id="UXH77173.1"/>
    </source>
</evidence>
<keyword evidence="2" id="KW-0472">Membrane</keyword>
<dbReference type="Pfam" id="PF00005">
    <property type="entry name" value="ABC_tran"/>
    <property type="match status" value="1"/>
</dbReference>
<dbReference type="Proteomes" id="UP001064933">
    <property type="component" value="Chromosome"/>
</dbReference>
<dbReference type="Gene3D" id="3.40.50.300">
    <property type="entry name" value="P-loop containing nucleotide triphosphate hydrolases"/>
    <property type="match status" value="1"/>
</dbReference>
<keyword evidence="4 6" id="KW-0067">ATP-binding</keyword>
<sequence length="295" mass="32043">MSGLMDRTGVPPAHVAAEADAGTGVKAPEVVIAVRDVGTVLGGVRIHKHLDLDVYAGEVLGIIGGSGSGKTTLLRLMLGLERPTEGEVLIFGHKLGNCQATDLAQVRHRWGVLFQQGALFSALSVFDNVALPLRELKSLPDDLIAELVMQKLQQVGLKVEDGIKMPAELSGGMIKRVSLARALIMDPQLLFLDEPTAGLDPASSKNFVQLIESLKREMDLTVVMVTHDVDTLFALVDRVAVLADQRLAAIGSLEEVVRQPHPFIRNFFLGHVQRCAVDNLRSYRDELHQRDAMPA</sequence>
<protein>
    <submittedName>
        <fullName evidence="6">ATP-binding cassette domain-containing protein</fullName>
    </submittedName>
</protein>
<evidence type="ECO:0000256" key="1">
    <source>
        <dbReference type="ARBA" id="ARBA00022448"/>
    </source>
</evidence>
<dbReference type="PANTHER" id="PTHR43023">
    <property type="entry name" value="PROTEIN TRIGALACTOSYLDIACYLGLYCEROL 3, CHLOROPLASTIC"/>
    <property type="match status" value="1"/>
</dbReference>
<dbReference type="PROSITE" id="PS00211">
    <property type="entry name" value="ABC_TRANSPORTER_1"/>
    <property type="match status" value="1"/>
</dbReference>
<dbReference type="EMBL" id="CP104562">
    <property type="protein sequence ID" value="UXH77173.1"/>
    <property type="molecule type" value="Genomic_DNA"/>
</dbReference>
<evidence type="ECO:0000256" key="3">
    <source>
        <dbReference type="ARBA" id="ARBA00022741"/>
    </source>
</evidence>
<name>A0ABY6AY01_9BURK</name>
<reference evidence="6" key="1">
    <citation type="submission" date="2022-10" db="EMBL/GenBank/DDBJ databases">
        <title>Characterization and whole genome sequencing of a new Roseateles species, isolated from fresh water.</title>
        <authorList>
            <person name="Guliayeva D.Y."/>
            <person name="Akhremchuk A.E."/>
            <person name="Sikolenko M.A."/>
            <person name="Valentovich L.N."/>
            <person name="Sidarenka A.V."/>
        </authorList>
    </citation>
    <scope>NUCLEOTIDE SEQUENCE</scope>
    <source>
        <strain evidence="6">BIM B-1768</strain>
    </source>
</reference>
<dbReference type="SMART" id="SM00382">
    <property type="entry name" value="AAA"/>
    <property type="match status" value="1"/>
</dbReference>
<evidence type="ECO:0000256" key="2">
    <source>
        <dbReference type="ARBA" id="ARBA00022475"/>
    </source>
</evidence>
<proteinExistence type="predicted"/>
<dbReference type="PROSITE" id="PS50893">
    <property type="entry name" value="ABC_TRANSPORTER_2"/>
    <property type="match status" value="1"/>
</dbReference>
<dbReference type="InterPro" id="IPR003593">
    <property type="entry name" value="AAA+_ATPase"/>
</dbReference>
<accession>A0ABY6AY01</accession>
<feature type="domain" description="ABC transporter" evidence="5">
    <location>
        <begin position="32"/>
        <end position="269"/>
    </location>
</feature>
<keyword evidence="2" id="KW-1003">Cell membrane</keyword>
<dbReference type="RefSeq" id="WP_261756917.1">
    <property type="nucleotide sequence ID" value="NZ_CP104562.2"/>
</dbReference>
<dbReference type="InterPro" id="IPR017871">
    <property type="entry name" value="ABC_transporter-like_CS"/>
</dbReference>
<dbReference type="InterPro" id="IPR027417">
    <property type="entry name" value="P-loop_NTPase"/>
</dbReference>
<keyword evidence="7" id="KW-1185">Reference proteome</keyword>
<gene>
    <name evidence="6" type="ORF">N4261_19455</name>
</gene>
<organism evidence="6 7">
    <name type="scientific">Roseateles amylovorans</name>
    <dbReference type="NCBI Taxonomy" id="2978473"/>
    <lineage>
        <taxon>Bacteria</taxon>
        <taxon>Pseudomonadati</taxon>
        <taxon>Pseudomonadota</taxon>
        <taxon>Betaproteobacteria</taxon>
        <taxon>Burkholderiales</taxon>
        <taxon>Sphaerotilaceae</taxon>
        <taxon>Roseateles</taxon>
    </lineage>
</organism>
<dbReference type="SUPFAM" id="SSF52540">
    <property type="entry name" value="P-loop containing nucleoside triphosphate hydrolases"/>
    <property type="match status" value="1"/>
</dbReference>